<evidence type="ECO:0000313" key="3">
    <source>
        <dbReference type="EMBL" id="UYO63916.1"/>
    </source>
</evidence>
<dbReference type="EMBL" id="CP087994">
    <property type="protein sequence ID" value="UYO63916.1"/>
    <property type="molecule type" value="Genomic_DNA"/>
</dbReference>
<evidence type="ECO:0000256" key="1">
    <source>
        <dbReference type="SAM" id="MobiDB-lite"/>
    </source>
</evidence>
<evidence type="ECO:0000313" key="4">
    <source>
        <dbReference type="Proteomes" id="UP000176244"/>
    </source>
</evidence>
<evidence type="ECO:0000313" key="5">
    <source>
        <dbReference type="Proteomes" id="UP001163550"/>
    </source>
</evidence>
<dbReference type="Proteomes" id="UP001163550">
    <property type="component" value="Chromosome"/>
</dbReference>
<dbReference type="EMBL" id="LKEU01000012">
    <property type="protein sequence ID" value="OFV72155.1"/>
    <property type="molecule type" value="Genomic_DNA"/>
</dbReference>
<accession>A0A1F2PMH8</accession>
<dbReference type="RefSeq" id="WP_070369769.1">
    <property type="nucleotide sequence ID" value="NZ_CABIIK010000054.1"/>
</dbReference>
<keyword evidence="5" id="KW-1185">Reference proteome</keyword>
<reference evidence="2 4" key="1">
    <citation type="submission" date="2015-09" db="EMBL/GenBank/DDBJ databases">
        <title>Genome sequence of Acetobacterium wieringae DSM 1911.</title>
        <authorList>
            <person name="Poehlein A."/>
            <person name="Bengelsdorf F.R."/>
            <person name="Schiel-Bengelsdorf B."/>
            <person name="Duerre P."/>
            <person name="Daniel R."/>
        </authorList>
    </citation>
    <scope>NUCLEOTIDE SEQUENCE [LARGE SCALE GENOMIC DNA]</scope>
    <source>
        <strain evidence="2 4">DSM 1911</strain>
    </source>
</reference>
<feature type="region of interest" description="Disordered" evidence="1">
    <location>
        <begin position="26"/>
        <end position="58"/>
    </location>
</feature>
<name>A0A1F2PMH8_9FIRM</name>
<protein>
    <submittedName>
        <fullName evidence="2">Uncharacterized protein</fullName>
    </submittedName>
</protein>
<evidence type="ECO:0000313" key="2">
    <source>
        <dbReference type="EMBL" id="OFV72155.1"/>
    </source>
</evidence>
<dbReference type="STRING" id="52694.ACWI_04050"/>
<dbReference type="Proteomes" id="UP000176244">
    <property type="component" value="Unassembled WGS sequence"/>
</dbReference>
<sequence>MKNEHQHQHPHLEQDEIRCSCDQDHDHSKRQYAHPDEPCSCGHDHHEHQNHHSHQEESYICGHDHDKHEIHEHLRPKTNLGDLSITHHENAIIISAEREISGEYLPIKEAIAVGLNGLADWVESQNGLVGHIKTHLTEKGKSAILSTTGDGVQVNEVYHPKVILNLAVIVFAVDEADLANQVLTILNKLY</sequence>
<feature type="compositionally biased region" description="Basic and acidic residues" evidence="1">
    <location>
        <begin position="26"/>
        <end position="47"/>
    </location>
</feature>
<dbReference type="AlphaFoldDB" id="A0A1F2PMH8"/>
<organism evidence="2 4">
    <name type="scientific">Acetobacterium wieringae</name>
    <dbReference type="NCBI Taxonomy" id="52694"/>
    <lineage>
        <taxon>Bacteria</taxon>
        <taxon>Bacillati</taxon>
        <taxon>Bacillota</taxon>
        <taxon>Clostridia</taxon>
        <taxon>Eubacteriales</taxon>
        <taxon>Eubacteriaceae</taxon>
        <taxon>Acetobacterium</taxon>
    </lineage>
</organism>
<gene>
    <name evidence="2" type="ORF">ACWI_04050</name>
    <name evidence="3" type="ORF">LNN31_05735</name>
</gene>
<reference evidence="3" key="2">
    <citation type="submission" date="2021-11" db="EMBL/GenBank/DDBJ databases">
        <title>Isoprene-degrading acetogen.</title>
        <authorList>
            <person name="Yang Y."/>
            <person name="Jin H."/>
            <person name="Yan J."/>
        </authorList>
    </citation>
    <scope>NUCLEOTIDE SEQUENCE</scope>
    <source>
        <strain evidence="3">Berkeley</strain>
    </source>
</reference>
<dbReference type="OrthoDB" id="1778013at2"/>
<proteinExistence type="predicted"/>